<dbReference type="Proteomes" id="UP001279734">
    <property type="component" value="Unassembled WGS sequence"/>
</dbReference>
<evidence type="ECO:0000256" key="2">
    <source>
        <dbReference type="ARBA" id="ARBA00023277"/>
    </source>
</evidence>
<comment type="similarity">
    <text evidence="1">Belongs to the glycosyl hydrolases 36 family.</text>
</comment>
<sequence>MPSSKRQRMTSKMTRYVYVWHALGDYWASVKLAASGMEPYNTASIGISRPVPRCHGIDGVKVDVQNIIETLGAGHGSRVALTGAYPQALEASIALNFSDNRCIACMCHNTDAIFSAKQTAVVRVSDHFGPVIQLRTPSIYLQLVLPRRVHAA</sequence>
<dbReference type="SUPFAM" id="SSF51445">
    <property type="entry name" value="(Trans)glycosidases"/>
    <property type="match status" value="1"/>
</dbReference>
<dbReference type="AlphaFoldDB" id="A0AAD3TG11"/>
<comment type="caution">
    <text evidence="3">The sequence shown here is derived from an EMBL/GenBank/DDBJ whole genome shotgun (WGS) entry which is preliminary data.</text>
</comment>
<name>A0AAD3TG11_NEPGR</name>
<evidence type="ECO:0000313" key="4">
    <source>
        <dbReference type="Proteomes" id="UP001279734"/>
    </source>
</evidence>
<dbReference type="InterPro" id="IPR008811">
    <property type="entry name" value="Glycosyl_hydrolases_36"/>
</dbReference>
<keyword evidence="4" id="KW-1185">Reference proteome</keyword>
<organism evidence="3 4">
    <name type="scientific">Nepenthes gracilis</name>
    <name type="common">Slender pitcher plant</name>
    <dbReference type="NCBI Taxonomy" id="150966"/>
    <lineage>
        <taxon>Eukaryota</taxon>
        <taxon>Viridiplantae</taxon>
        <taxon>Streptophyta</taxon>
        <taxon>Embryophyta</taxon>
        <taxon>Tracheophyta</taxon>
        <taxon>Spermatophyta</taxon>
        <taxon>Magnoliopsida</taxon>
        <taxon>eudicotyledons</taxon>
        <taxon>Gunneridae</taxon>
        <taxon>Pentapetalae</taxon>
        <taxon>Caryophyllales</taxon>
        <taxon>Nepenthaceae</taxon>
        <taxon>Nepenthes</taxon>
    </lineage>
</organism>
<dbReference type="Pfam" id="PF05691">
    <property type="entry name" value="Raffinose_syn"/>
    <property type="match status" value="1"/>
</dbReference>
<keyword evidence="2" id="KW-0119">Carbohydrate metabolism</keyword>
<proteinExistence type="inferred from homology"/>
<dbReference type="InterPro" id="IPR017853">
    <property type="entry name" value="GH"/>
</dbReference>
<evidence type="ECO:0000313" key="3">
    <source>
        <dbReference type="EMBL" id="GMH28358.1"/>
    </source>
</evidence>
<dbReference type="EMBL" id="BSYO01000034">
    <property type="protein sequence ID" value="GMH28358.1"/>
    <property type="molecule type" value="Genomic_DNA"/>
</dbReference>
<accession>A0AAD3TG11</accession>
<dbReference type="PANTHER" id="PTHR31268:SF32">
    <property type="entry name" value="GALACTINOL--SUCROSE GALACTOSYLTRANSFERASE 2-RELATED"/>
    <property type="match status" value="1"/>
</dbReference>
<dbReference type="PANTHER" id="PTHR31268">
    <property type="match status" value="1"/>
</dbReference>
<reference evidence="3" key="1">
    <citation type="submission" date="2023-05" db="EMBL/GenBank/DDBJ databases">
        <title>Nepenthes gracilis genome sequencing.</title>
        <authorList>
            <person name="Fukushima K."/>
        </authorList>
    </citation>
    <scope>NUCLEOTIDE SEQUENCE</scope>
    <source>
        <strain evidence="3">SING2019-196</strain>
    </source>
</reference>
<dbReference type="GO" id="GO:0052692">
    <property type="term" value="F:raffinose alpha-galactosidase activity"/>
    <property type="evidence" value="ECO:0007669"/>
    <property type="project" value="TreeGrafter"/>
</dbReference>
<gene>
    <name evidence="3" type="ORF">Nepgr_030201</name>
</gene>
<protein>
    <submittedName>
        <fullName evidence="3">Uncharacterized protein</fullName>
    </submittedName>
</protein>
<evidence type="ECO:0000256" key="1">
    <source>
        <dbReference type="ARBA" id="ARBA00007240"/>
    </source>
</evidence>